<dbReference type="PANTHER" id="PTHR43245">
    <property type="entry name" value="BIFUNCTIONAL POLYMYXIN RESISTANCE PROTEIN ARNA"/>
    <property type="match status" value="1"/>
</dbReference>
<dbReference type="Pfam" id="PF01370">
    <property type="entry name" value="Epimerase"/>
    <property type="match status" value="1"/>
</dbReference>
<dbReference type="AlphaFoldDB" id="A0A4P9UP69"/>
<organism evidence="2 3">
    <name type="scientific">Methylotuvimicrobium buryatense</name>
    <name type="common">Methylomicrobium buryatense</name>
    <dbReference type="NCBI Taxonomy" id="95641"/>
    <lineage>
        <taxon>Bacteria</taxon>
        <taxon>Pseudomonadati</taxon>
        <taxon>Pseudomonadota</taxon>
        <taxon>Gammaproteobacteria</taxon>
        <taxon>Methylococcales</taxon>
        <taxon>Methylococcaceae</taxon>
        <taxon>Methylotuvimicrobium</taxon>
    </lineage>
</organism>
<name>A0A4P9UP69_METBY</name>
<accession>A0A4P9UP69</accession>
<dbReference type="Gene3D" id="3.40.50.720">
    <property type="entry name" value="NAD(P)-binding Rossmann-like Domain"/>
    <property type="match status" value="1"/>
</dbReference>
<reference evidence="3" key="1">
    <citation type="journal article" date="2019" name="J. Bacteriol.">
        <title>A Mutagenic Screen Identifies a TonB-Dependent Receptor Required for the Lanthanide Metal Switch in the Type I Methanotroph 'Methylotuvimicrobium buryatense' 5GB1C.</title>
        <authorList>
            <person name="Groom J.D."/>
            <person name="Ford S.M."/>
            <person name="Pesesky M.W."/>
            <person name="Lidstrom M.E."/>
        </authorList>
    </citation>
    <scope>NUCLEOTIDE SEQUENCE [LARGE SCALE GENOMIC DNA]</scope>
    <source>
        <strain evidence="3">5GB1C</strain>
    </source>
</reference>
<dbReference type="InterPro" id="IPR050177">
    <property type="entry name" value="Lipid_A_modif_metabolic_enz"/>
</dbReference>
<dbReference type="OrthoDB" id="9801056at2"/>
<evidence type="ECO:0000313" key="3">
    <source>
        <dbReference type="Proteomes" id="UP000305881"/>
    </source>
</evidence>
<dbReference type="STRING" id="675511.GCA_000341735_01263"/>
<dbReference type="Proteomes" id="UP000305881">
    <property type="component" value="Chromosome"/>
</dbReference>
<proteinExistence type="predicted"/>
<feature type="domain" description="NAD-dependent epimerase/dehydratase" evidence="1">
    <location>
        <begin position="7"/>
        <end position="227"/>
    </location>
</feature>
<evidence type="ECO:0000259" key="1">
    <source>
        <dbReference type="Pfam" id="PF01370"/>
    </source>
</evidence>
<dbReference type="RefSeq" id="WP_017839836.1">
    <property type="nucleotide sequence ID" value="NZ_CP035467.1"/>
</dbReference>
<protein>
    <submittedName>
        <fullName evidence="2">NAD-dependent epimerase/dehydratase family protein</fullName>
    </submittedName>
</protein>
<keyword evidence="3" id="KW-1185">Reference proteome</keyword>
<sequence>MVPSLKVAVTGASGFVGKRLVERLCSQGHSVVCLLRPTSNALGLERPQVELKRGFLTDAGFVGEALTGCDVVIHCAALVSDWGTVHEIKTANVGATRVLVKEAAKCGISHFIHVSTTDVYGHSGKRGVSEDHRPVEKFANWYAETKKEAEGVVSASSVVHTILRPATIYGPGSKTLVGEIAKAVESGFMLLIDGGKQCAGLTYIDNLIDAIELTLFNENAFGEVFNVSDASSVTWAEFVDHIALGLGSRYRKISLPYPLAFRLGHFLESGYRHVRGVTGLQTQALLSRQAVQVLGIHQDFSIDKARSRLGFEPAVPFDQGIEKSIEWVKGQLL</sequence>
<gene>
    <name evidence="2" type="ORF">EQU24_08825</name>
</gene>
<dbReference type="InterPro" id="IPR036291">
    <property type="entry name" value="NAD(P)-bd_dom_sf"/>
</dbReference>
<dbReference type="KEGG" id="mbur:EQU24_08825"/>
<evidence type="ECO:0000313" key="2">
    <source>
        <dbReference type="EMBL" id="QCW82333.1"/>
    </source>
</evidence>
<dbReference type="InterPro" id="IPR001509">
    <property type="entry name" value="Epimerase_deHydtase"/>
</dbReference>
<dbReference type="SUPFAM" id="SSF51735">
    <property type="entry name" value="NAD(P)-binding Rossmann-fold domains"/>
    <property type="match status" value="1"/>
</dbReference>
<dbReference type="EMBL" id="CP035467">
    <property type="protein sequence ID" value="QCW82333.1"/>
    <property type="molecule type" value="Genomic_DNA"/>
</dbReference>